<organism evidence="2 3">
    <name type="scientific">Fumia xinanensis</name>
    <dbReference type="NCBI Taxonomy" id="2763659"/>
    <lineage>
        <taxon>Bacteria</taxon>
        <taxon>Bacillati</taxon>
        <taxon>Bacillota</taxon>
        <taxon>Clostridia</taxon>
        <taxon>Eubacteriales</taxon>
        <taxon>Oscillospiraceae</taxon>
        <taxon>Fumia</taxon>
    </lineage>
</organism>
<dbReference type="RefSeq" id="WP_249293779.1">
    <property type="nucleotide sequence ID" value="NZ_JACRSV010000001.1"/>
</dbReference>
<sequence length="60" mass="6726">MNSALIIGICIWIIGISIQIFASGYSFNMPENKRNKRDAISITGEIITGFGFVWMGLFLR</sequence>
<accession>A0A926E449</accession>
<proteinExistence type="predicted"/>
<evidence type="ECO:0000256" key="1">
    <source>
        <dbReference type="SAM" id="Phobius"/>
    </source>
</evidence>
<dbReference type="Proteomes" id="UP000610760">
    <property type="component" value="Unassembled WGS sequence"/>
</dbReference>
<name>A0A926E449_9FIRM</name>
<gene>
    <name evidence="2" type="ORF">H8710_02230</name>
</gene>
<evidence type="ECO:0000313" key="2">
    <source>
        <dbReference type="EMBL" id="MBC8558881.1"/>
    </source>
</evidence>
<protein>
    <submittedName>
        <fullName evidence="2">Uncharacterized protein</fullName>
    </submittedName>
</protein>
<reference evidence="2" key="1">
    <citation type="submission" date="2020-08" db="EMBL/GenBank/DDBJ databases">
        <title>Genome public.</title>
        <authorList>
            <person name="Liu C."/>
            <person name="Sun Q."/>
        </authorList>
    </citation>
    <scope>NUCLEOTIDE SEQUENCE</scope>
    <source>
        <strain evidence="2">NSJ-33</strain>
    </source>
</reference>
<dbReference type="AlphaFoldDB" id="A0A926E449"/>
<keyword evidence="1" id="KW-0472">Membrane</keyword>
<keyword evidence="1" id="KW-0812">Transmembrane</keyword>
<evidence type="ECO:0000313" key="3">
    <source>
        <dbReference type="Proteomes" id="UP000610760"/>
    </source>
</evidence>
<keyword evidence="3" id="KW-1185">Reference proteome</keyword>
<keyword evidence="1" id="KW-1133">Transmembrane helix</keyword>
<comment type="caution">
    <text evidence="2">The sequence shown here is derived from an EMBL/GenBank/DDBJ whole genome shotgun (WGS) entry which is preliminary data.</text>
</comment>
<feature type="transmembrane region" description="Helical" evidence="1">
    <location>
        <begin position="39"/>
        <end position="59"/>
    </location>
</feature>
<dbReference type="EMBL" id="JACRSV010000001">
    <property type="protein sequence ID" value="MBC8558881.1"/>
    <property type="molecule type" value="Genomic_DNA"/>
</dbReference>
<feature type="transmembrane region" description="Helical" evidence="1">
    <location>
        <begin position="6"/>
        <end position="27"/>
    </location>
</feature>